<keyword evidence="2" id="KW-1185">Reference proteome</keyword>
<dbReference type="RefSeq" id="WP_162412622.1">
    <property type="nucleotide sequence ID" value="NZ_JAHQXE010000002.1"/>
</dbReference>
<evidence type="ECO:0000313" key="2">
    <source>
        <dbReference type="Proteomes" id="UP001166304"/>
    </source>
</evidence>
<organism evidence="1 2">
    <name type="scientific">Haloarcula salina</name>
    <dbReference type="NCBI Taxonomy" id="1429914"/>
    <lineage>
        <taxon>Archaea</taxon>
        <taxon>Methanobacteriati</taxon>
        <taxon>Methanobacteriota</taxon>
        <taxon>Stenosarchaea group</taxon>
        <taxon>Halobacteria</taxon>
        <taxon>Halobacteriales</taxon>
        <taxon>Haloarculaceae</taxon>
        <taxon>Haloarcula</taxon>
    </lineage>
</organism>
<accession>A0AA41FZB7</accession>
<evidence type="ECO:0000313" key="1">
    <source>
        <dbReference type="EMBL" id="MBV0901408.1"/>
    </source>
</evidence>
<dbReference type="AlphaFoldDB" id="A0AA41FZB7"/>
<sequence length="118" mass="14045">MSNSNGGGILFNTFVNVVRTLQELGGEARTKQIVESEYETRQKRQVLNVLQELRRMGYVTDEKRGIYTYWIADRHDLDTFYTKEREYLDKLITEEEWTEQKREYLLQKLSNKASPESE</sequence>
<dbReference type="EMBL" id="JAHQXE010000002">
    <property type="protein sequence ID" value="MBV0901408.1"/>
    <property type="molecule type" value="Genomic_DNA"/>
</dbReference>
<gene>
    <name evidence="1" type="ORF">KTS37_06350</name>
</gene>
<protein>
    <submittedName>
        <fullName evidence="1">Uncharacterized protein</fullName>
    </submittedName>
</protein>
<proteinExistence type="predicted"/>
<name>A0AA41FZB7_9EURY</name>
<reference evidence="1" key="1">
    <citation type="submission" date="2021-06" db="EMBL/GenBank/DDBJ databases">
        <title>New haloarchaea isolates fom saline soil.</title>
        <authorList>
            <person name="Duran-Viseras A."/>
            <person name="Sanchez-Porro C.S."/>
            <person name="Ventosa A."/>
        </authorList>
    </citation>
    <scope>NUCLEOTIDE SEQUENCE</scope>
    <source>
        <strain evidence="1">JCM 18369</strain>
    </source>
</reference>
<comment type="caution">
    <text evidence="1">The sequence shown here is derived from an EMBL/GenBank/DDBJ whole genome shotgun (WGS) entry which is preliminary data.</text>
</comment>
<dbReference type="Proteomes" id="UP001166304">
    <property type="component" value="Unassembled WGS sequence"/>
</dbReference>